<reference evidence="1 2" key="2">
    <citation type="submission" date="2018-11" db="EMBL/GenBank/DDBJ databases">
        <authorList>
            <consortium name="Pathogen Informatics"/>
        </authorList>
    </citation>
    <scope>NUCLEOTIDE SEQUENCE [LARGE SCALE GENOMIC DNA]</scope>
</reference>
<dbReference type="AlphaFoldDB" id="A0A0N4THI6"/>
<gene>
    <name evidence="1" type="ORF">BPAG_LOCUS7635</name>
</gene>
<evidence type="ECO:0000313" key="3">
    <source>
        <dbReference type="WBParaSite" id="BPAG_0000767501-mRNA-1"/>
    </source>
</evidence>
<evidence type="ECO:0000313" key="1">
    <source>
        <dbReference type="EMBL" id="VDN88821.1"/>
    </source>
</evidence>
<keyword evidence="2" id="KW-1185">Reference proteome</keyword>
<dbReference type="WBParaSite" id="BPAG_0000767501-mRNA-1">
    <property type="protein sequence ID" value="BPAG_0000767501-mRNA-1"/>
    <property type="gene ID" value="BPAG_0000767501"/>
</dbReference>
<organism evidence="3">
    <name type="scientific">Brugia pahangi</name>
    <name type="common">Filarial nematode worm</name>
    <dbReference type="NCBI Taxonomy" id="6280"/>
    <lineage>
        <taxon>Eukaryota</taxon>
        <taxon>Metazoa</taxon>
        <taxon>Ecdysozoa</taxon>
        <taxon>Nematoda</taxon>
        <taxon>Chromadorea</taxon>
        <taxon>Rhabditida</taxon>
        <taxon>Spirurina</taxon>
        <taxon>Spiruromorpha</taxon>
        <taxon>Filarioidea</taxon>
        <taxon>Onchocercidae</taxon>
        <taxon>Brugia</taxon>
    </lineage>
</organism>
<sequence>MISTVVCLSVSQCHQPLSTTTTAIVVAAVAVGRRSGSCYTITAHKSIVIMRLSLIACVGLIILSSSIASAQETSAEPTDENTTENAELSSLSASECHANEIFNGKTCKCAPGQFIAIWAKNCHQKWIITIDK</sequence>
<dbReference type="Proteomes" id="UP000278627">
    <property type="component" value="Unassembled WGS sequence"/>
</dbReference>
<accession>A0A0N4THI6</accession>
<name>A0A0N4THI6_BRUPA</name>
<protein>
    <submittedName>
        <fullName evidence="3">Kazal-like domain-containing protein</fullName>
    </submittedName>
</protein>
<dbReference type="EMBL" id="UZAD01008991">
    <property type="protein sequence ID" value="VDN88821.1"/>
    <property type="molecule type" value="Genomic_DNA"/>
</dbReference>
<proteinExistence type="predicted"/>
<reference evidence="3" key="1">
    <citation type="submission" date="2017-02" db="UniProtKB">
        <authorList>
            <consortium name="WormBaseParasite"/>
        </authorList>
    </citation>
    <scope>IDENTIFICATION</scope>
</reference>
<evidence type="ECO:0000313" key="2">
    <source>
        <dbReference type="Proteomes" id="UP000278627"/>
    </source>
</evidence>